<reference evidence="1" key="1">
    <citation type="journal article" date="2014" name="Front. Microbiol.">
        <title>High frequency of phylogenetically diverse reductive dehalogenase-homologous genes in deep subseafloor sedimentary metagenomes.</title>
        <authorList>
            <person name="Kawai M."/>
            <person name="Futagami T."/>
            <person name="Toyoda A."/>
            <person name="Takaki Y."/>
            <person name="Nishi S."/>
            <person name="Hori S."/>
            <person name="Arai W."/>
            <person name="Tsubouchi T."/>
            <person name="Morono Y."/>
            <person name="Uchiyama I."/>
            <person name="Ito T."/>
            <person name="Fujiyama A."/>
            <person name="Inagaki F."/>
            <person name="Takami H."/>
        </authorList>
    </citation>
    <scope>NUCLEOTIDE SEQUENCE</scope>
    <source>
        <strain evidence="1">Expedition CK06-06</strain>
    </source>
</reference>
<accession>X1LY46</accession>
<organism evidence="1">
    <name type="scientific">marine sediment metagenome</name>
    <dbReference type="NCBI Taxonomy" id="412755"/>
    <lineage>
        <taxon>unclassified sequences</taxon>
        <taxon>metagenomes</taxon>
        <taxon>ecological metagenomes</taxon>
    </lineage>
</organism>
<evidence type="ECO:0000313" key="1">
    <source>
        <dbReference type="EMBL" id="GAI24312.1"/>
    </source>
</evidence>
<dbReference type="AlphaFoldDB" id="X1LY46"/>
<protein>
    <submittedName>
        <fullName evidence="1">Uncharacterized protein</fullName>
    </submittedName>
</protein>
<comment type="caution">
    <text evidence="1">The sequence shown here is derived from an EMBL/GenBank/DDBJ whole genome shotgun (WGS) entry which is preliminary data.</text>
</comment>
<sequence length="54" mass="6531">MADAEEYIADIRMIRTRLSRAEWSHLSVDERHQISLAILYELAKDRRMEQIRDE</sequence>
<dbReference type="EMBL" id="BARV01020165">
    <property type="protein sequence ID" value="GAI24312.1"/>
    <property type="molecule type" value="Genomic_DNA"/>
</dbReference>
<name>X1LY46_9ZZZZ</name>
<gene>
    <name evidence="1" type="ORF">S06H3_33731</name>
</gene>
<proteinExistence type="predicted"/>
<feature type="non-terminal residue" evidence="1">
    <location>
        <position position="54"/>
    </location>
</feature>